<dbReference type="AlphaFoldDB" id="A0A2A6C2V7"/>
<reference evidence="1" key="2">
    <citation type="submission" date="2022-06" db="UniProtKB">
        <authorList>
            <consortium name="EnsemblMetazoa"/>
        </authorList>
    </citation>
    <scope>IDENTIFICATION</scope>
    <source>
        <strain evidence="1">PS312</strain>
    </source>
</reference>
<evidence type="ECO:0000313" key="2">
    <source>
        <dbReference type="Proteomes" id="UP000005239"/>
    </source>
</evidence>
<proteinExistence type="predicted"/>
<organism evidence="1 2">
    <name type="scientific">Pristionchus pacificus</name>
    <name type="common">Parasitic nematode worm</name>
    <dbReference type="NCBI Taxonomy" id="54126"/>
    <lineage>
        <taxon>Eukaryota</taxon>
        <taxon>Metazoa</taxon>
        <taxon>Ecdysozoa</taxon>
        <taxon>Nematoda</taxon>
        <taxon>Chromadorea</taxon>
        <taxon>Rhabditida</taxon>
        <taxon>Rhabditina</taxon>
        <taxon>Diplogasteromorpha</taxon>
        <taxon>Diplogasteroidea</taxon>
        <taxon>Neodiplogasteridae</taxon>
        <taxon>Pristionchus</taxon>
    </lineage>
</organism>
<sequence>MRTFLSSALLITFIASSDACMKVTPGTPGMPAVRACKTCSPTLIMLTQVGEGSHGFDTDTTSTTGACAVRTLTCIGNNPTITVNGDGGALMGATTVSFMATCNAAGTAWVSEGITITQLECASTPAP</sequence>
<dbReference type="SMART" id="SM01048">
    <property type="entry name" value="C6"/>
    <property type="match status" value="1"/>
</dbReference>
<accession>A0A2A6C2V7</accession>
<reference evidence="2" key="1">
    <citation type="journal article" date="2008" name="Nat. Genet.">
        <title>The Pristionchus pacificus genome provides a unique perspective on nematode lifestyle and parasitism.</title>
        <authorList>
            <person name="Dieterich C."/>
            <person name="Clifton S.W."/>
            <person name="Schuster L.N."/>
            <person name="Chinwalla A."/>
            <person name="Delehaunty K."/>
            <person name="Dinkelacker I."/>
            <person name="Fulton L."/>
            <person name="Fulton R."/>
            <person name="Godfrey J."/>
            <person name="Minx P."/>
            <person name="Mitreva M."/>
            <person name="Roeseler W."/>
            <person name="Tian H."/>
            <person name="Witte H."/>
            <person name="Yang S.P."/>
            <person name="Wilson R.K."/>
            <person name="Sommer R.J."/>
        </authorList>
    </citation>
    <scope>NUCLEOTIDE SEQUENCE [LARGE SCALE GENOMIC DNA]</scope>
    <source>
        <strain evidence="2">PS312</strain>
    </source>
</reference>
<dbReference type="Pfam" id="PF01681">
    <property type="entry name" value="C6"/>
    <property type="match status" value="1"/>
</dbReference>
<dbReference type="EnsemblMetazoa" id="PPA21606.1">
    <property type="protein sequence ID" value="PPA21606.1"/>
    <property type="gene ID" value="WBGene00111160"/>
</dbReference>
<dbReference type="Proteomes" id="UP000005239">
    <property type="component" value="Unassembled WGS sequence"/>
</dbReference>
<evidence type="ECO:0000313" key="1">
    <source>
        <dbReference type="EnsemblMetazoa" id="PPA21606.1"/>
    </source>
</evidence>
<gene>
    <name evidence="1" type="primary">WBGene00111160</name>
</gene>
<accession>A0A8R1YMU9</accession>
<name>A0A2A6C2V7_PRIPA</name>
<dbReference type="InterPro" id="IPR002601">
    <property type="entry name" value="C6_domain"/>
</dbReference>
<keyword evidence="2" id="KW-1185">Reference proteome</keyword>
<dbReference type="PANTHER" id="PTHR21629:SF5">
    <property type="entry name" value="C6 DOMAIN-CONTAINING PROTEIN"/>
    <property type="match status" value="1"/>
</dbReference>
<dbReference type="PANTHER" id="PTHR21629">
    <property type="entry name" value="C6 DOMAIN-CONTAINING PROTEIN"/>
    <property type="match status" value="1"/>
</dbReference>
<protein>
    <submittedName>
        <fullName evidence="1">C6 domain-containing protein</fullName>
    </submittedName>
</protein>